<dbReference type="KEGG" id="kphy:AOZ06_29845"/>
<dbReference type="Proteomes" id="UP000063699">
    <property type="component" value="Chromosome"/>
</dbReference>
<evidence type="ECO:0000313" key="2">
    <source>
        <dbReference type="Proteomes" id="UP000063699"/>
    </source>
</evidence>
<protein>
    <submittedName>
        <fullName evidence="1">Uncharacterized protein</fullName>
    </submittedName>
</protein>
<evidence type="ECO:0000313" key="1">
    <source>
        <dbReference type="EMBL" id="ALG10537.1"/>
    </source>
</evidence>
<dbReference type="AlphaFoldDB" id="A0A0N9I4G2"/>
<organism evidence="1 2">
    <name type="scientific">Kibdelosporangium phytohabitans</name>
    <dbReference type="NCBI Taxonomy" id="860235"/>
    <lineage>
        <taxon>Bacteria</taxon>
        <taxon>Bacillati</taxon>
        <taxon>Actinomycetota</taxon>
        <taxon>Actinomycetes</taxon>
        <taxon>Pseudonocardiales</taxon>
        <taxon>Pseudonocardiaceae</taxon>
        <taxon>Kibdelosporangium</taxon>
    </lineage>
</organism>
<dbReference type="STRING" id="860235.AOZ06_29845"/>
<proteinExistence type="predicted"/>
<accession>A0A0N9I4G2</accession>
<gene>
    <name evidence="1" type="ORF">AOZ06_29845</name>
</gene>
<sequence length="185" mass="20921">MATQADFLRRWLGSATRSRQRLGRAIRENEYKDKITNSLVATRAVRHDLDDLTEHLKASVRRTPEAMGDALNHAQQIVVDSKSIVAAALELEVMLAAWIHQENQADGRGRRRTARQMGNDANALVARVTAVEDTVEDLLHNVTDLVRELRRGNHSAAAVRRVEVRASIQREHRQSDQEFLDDEVS</sequence>
<reference evidence="1 2" key="1">
    <citation type="submission" date="2015-07" db="EMBL/GenBank/DDBJ databases">
        <title>Genome sequencing of Kibdelosporangium phytohabitans.</title>
        <authorList>
            <person name="Qin S."/>
            <person name="Xing K."/>
        </authorList>
    </citation>
    <scope>NUCLEOTIDE SEQUENCE [LARGE SCALE GENOMIC DNA]</scope>
    <source>
        <strain evidence="1 2">KLBMP1111</strain>
    </source>
</reference>
<dbReference type="EMBL" id="CP012752">
    <property type="protein sequence ID" value="ALG10537.1"/>
    <property type="molecule type" value="Genomic_DNA"/>
</dbReference>
<keyword evidence="2" id="KW-1185">Reference proteome</keyword>
<name>A0A0N9I4G2_9PSEU</name>
<dbReference type="RefSeq" id="WP_054292440.1">
    <property type="nucleotide sequence ID" value="NZ_CP012752.1"/>
</dbReference>